<reference evidence="2" key="1">
    <citation type="submission" date="2023-10" db="EMBL/GenBank/DDBJ databases">
        <title>Genome assembly of Pristionchus species.</title>
        <authorList>
            <person name="Yoshida K."/>
            <person name="Sommer R.J."/>
        </authorList>
    </citation>
    <scope>NUCLEOTIDE SEQUENCE</scope>
    <source>
        <strain evidence="2">RS5133</strain>
    </source>
</reference>
<organism evidence="2 3">
    <name type="scientific">Pristionchus fissidentatus</name>
    <dbReference type="NCBI Taxonomy" id="1538716"/>
    <lineage>
        <taxon>Eukaryota</taxon>
        <taxon>Metazoa</taxon>
        <taxon>Ecdysozoa</taxon>
        <taxon>Nematoda</taxon>
        <taxon>Chromadorea</taxon>
        <taxon>Rhabditida</taxon>
        <taxon>Rhabditina</taxon>
        <taxon>Diplogasteromorpha</taxon>
        <taxon>Diplogasteroidea</taxon>
        <taxon>Neodiplogasteridae</taxon>
        <taxon>Pristionchus</taxon>
    </lineage>
</organism>
<sequence length="368" mass="42679">CRTEQRGQGHPITEHTGHLPYPPTRHDNDLRICTFNARTLASHENQAIFEEAIRGIRYDRDIKEHRTRVLLRAAEERKSLKKAKQSLSKNRTPMDAALGRTGDPITSRSGIEDRMQEFYTDLFRSEIHSVNRKKTQLMKNVWCTGPAVSLHGDDLVETDAYVYLGRELRCNGSIDSELLRRKRAAWGAFANIREVTSQLQDAKLRASLFDSHVLPALCYAAETWPLTKTTVSFIRRAHRALERALIGTTLFMQQKKNQSCADIRRISFLSDPIVHITRAKHRWAGHVLRRDDDRWSTRVTQQFPHPNLVRPRGRPPARWRDSIEEYAKMPYSTGRSTRSSSQRAPYQHWMTRARDRSNWKNCDPRGFA</sequence>
<dbReference type="EMBL" id="BTSY01000005">
    <property type="protein sequence ID" value="GMT30776.1"/>
    <property type="molecule type" value="Genomic_DNA"/>
</dbReference>
<feature type="region of interest" description="Disordered" evidence="1">
    <location>
        <begin position="1"/>
        <end position="25"/>
    </location>
</feature>
<dbReference type="PANTHER" id="PTHR47027">
    <property type="entry name" value="REVERSE TRANSCRIPTASE DOMAIN-CONTAINING PROTEIN"/>
    <property type="match status" value="1"/>
</dbReference>
<gene>
    <name evidence="2" type="ORF">PFISCL1PPCAC_22073</name>
</gene>
<feature type="compositionally biased region" description="Low complexity" evidence="1">
    <location>
        <begin position="332"/>
        <end position="341"/>
    </location>
</feature>
<feature type="compositionally biased region" description="Basic and acidic residues" evidence="1">
    <location>
        <begin position="1"/>
        <end position="17"/>
    </location>
</feature>
<feature type="non-terminal residue" evidence="2">
    <location>
        <position position="368"/>
    </location>
</feature>
<dbReference type="Proteomes" id="UP001432322">
    <property type="component" value="Unassembled WGS sequence"/>
</dbReference>
<dbReference type="AlphaFoldDB" id="A0AAV5WFS1"/>
<proteinExistence type="predicted"/>
<evidence type="ECO:0000313" key="3">
    <source>
        <dbReference type="Proteomes" id="UP001432322"/>
    </source>
</evidence>
<evidence type="ECO:0008006" key="4">
    <source>
        <dbReference type="Google" id="ProtNLM"/>
    </source>
</evidence>
<dbReference type="PANTHER" id="PTHR47027:SF20">
    <property type="entry name" value="REVERSE TRANSCRIPTASE-LIKE PROTEIN WITH RNA-DIRECTED DNA POLYMERASE DOMAIN"/>
    <property type="match status" value="1"/>
</dbReference>
<feature type="region of interest" description="Disordered" evidence="1">
    <location>
        <begin position="330"/>
        <end position="368"/>
    </location>
</feature>
<evidence type="ECO:0000256" key="1">
    <source>
        <dbReference type="SAM" id="MobiDB-lite"/>
    </source>
</evidence>
<feature type="region of interest" description="Disordered" evidence="1">
    <location>
        <begin position="80"/>
        <end position="107"/>
    </location>
</feature>
<keyword evidence="3" id="KW-1185">Reference proteome</keyword>
<feature type="non-terminal residue" evidence="2">
    <location>
        <position position="1"/>
    </location>
</feature>
<evidence type="ECO:0000313" key="2">
    <source>
        <dbReference type="EMBL" id="GMT30776.1"/>
    </source>
</evidence>
<protein>
    <recommendedName>
        <fullName evidence="4">Endonuclease-reverse transcriptase</fullName>
    </recommendedName>
</protein>
<name>A0AAV5WFS1_9BILA</name>
<accession>A0AAV5WFS1</accession>
<comment type="caution">
    <text evidence="2">The sequence shown here is derived from an EMBL/GenBank/DDBJ whole genome shotgun (WGS) entry which is preliminary data.</text>
</comment>